<name>A3TW75_PSEBH</name>
<dbReference type="InterPro" id="IPR011078">
    <property type="entry name" value="PyrdxlP_homeostasis"/>
</dbReference>
<evidence type="ECO:0000259" key="5">
    <source>
        <dbReference type="Pfam" id="PF01168"/>
    </source>
</evidence>
<dbReference type="PIRSF" id="PIRSF004848">
    <property type="entry name" value="YBL036c_PLPDEIII"/>
    <property type="match status" value="1"/>
</dbReference>
<sequence length="240" mass="25528">MSGPSGPLISFLDDGTAKWHLWPMSLTEITSRIAKAAEGAGRAPSDVTLIAVSKMQPDENVRSVLEDGHRTFGENRVQEAAGKWPAFRDAFGDVDLHIIGPLQTNKARQAMELAQSIHSVDRPKLARTIARLADDIGSCPDLFIQVNTGEEPQKAGVLPDETDGFVSEVRALGLPLRGLMCIPPVEEAPSLHFALLAKLAARNGLEGLSMGMSGDFEQAIALGATHVRVGSAIFGARATA</sequence>
<dbReference type="eggNOG" id="COG0325">
    <property type="taxonomic scope" value="Bacteria"/>
</dbReference>
<dbReference type="EMBL" id="AAMO01000003">
    <property type="protein sequence ID" value="EAQ03871.1"/>
    <property type="molecule type" value="Genomic_DNA"/>
</dbReference>
<evidence type="ECO:0000256" key="4">
    <source>
        <dbReference type="RuleBase" id="RU004514"/>
    </source>
</evidence>
<dbReference type="InterPro" id="IPR029066">
    <property type="entry name" value="PLP-binding_barrel"/>
</dbReference>
<organism evidence="6 7">
    <name type="scientific">Pseudooceanicola batsensis (strain ATCC BAA-863 / DSM 15984 / KCTC 12145 / HTCC2597)</name>
    <name type="common">Oceanicola batsensis</name>
    <dbReference type="NCBI Taxonomy" id="252305"/>
    <lineage>
        <taxon>Bacteria</taxon>
        <taxon>Pseudomonadati</taxon>
        <taxon>Pseudomonadota</taxon>
        <taxon>Alphaproteobacteria</taxon>
        <taxon>Rhodobacterales</taxon>
        <taxon>Paracoccaceae</taxon>
        <taxon>Pseudooceanicola</taxon>
    </lineage>
</organism>
<dbReference type="Pfam" id="PF01168">
    <property type="entry name" value="Ala_racemase_N"/>
    <property type="match status" value="1"/>
</dbReference>
<protein>
    <recommendedName>
        <fullName evidence="2">Pyridoxal phosphate homeostasis protein</fullName>
        <shortName evidence="2">PLP homeostasis protein</shortName>
    </recommendedName>
</protein>
<dbReference type="HOGENOM" id="CLU_059988_1_1_5"/>
<gene>
    <name evidence="6" type="ORF">OB2597_11526</name>
</gene>
<dbReference type="GO" id="GO:0030170">
    <property type="term" value="F:pyridoxal phosphate binding"/>
    <property type="evidence" value="ECO:0007669"/>
    <property type="project" value="UniProtKB-UniRule"/>
</dbReference>
<dbReference type="HAMAP" id="MF_02087">
    <property type="entry name" value="PLP_homeostasis"/>
    <property type="match status" value="1"/>
</dbReference>
<dbReference type="Gene3D" id="3.20.20.10">
    <property type="entry name" value="Alanine racemase"/>
    <property type="match status" value="1"/>
</dbReference>
<keyword evidence="7" id="KW-1185">Reference proteome</keyword>
<evidence type="ECO:0000313" key="6">
    <source>
        <dbReference type="EMBL" id="EAQ03871.1"/>
    </source>
</evidence>
<proteinExistence type="inferred from homology"/>
<evidence type="ECO:0000256" key="3">
    <source>
        <dbReference type="PIRSR" id="PIRSR004848-1"/>
    </source>
</evidence>
<comment type="function">
    <text evidence="2">Pyridoxal 5'-phosphate (PLP)-binding protein, which is involved in PLP homeostasis.</text>
</comment>
<dbReference type="PANTHER" id="PTHR10146">
    <property type="entry name" value="PROLINE SYNTHETASE CO-TRANSCRIBED BACTERIAL HOMOLOG PROTEIN"/>
    <property type="match status" value="1"/>
</dbReference>
<dbReference type="PANTHER" id="PTHR10146:SF14">
    <property type="entry name" value="PYRIDOXAL PHOSPHATE HOMEOSTASIS PROTEIN"/>
    <property type="match status" value="1"/>
</dbReference>
<keyword evidence="1 2" id="KW-0663">Pyridoxal phosphate</keyword>
<comment type="cofactor">
    <cofactor evidence="3">
        <name>pyridoxal 5'-phosphate</name>
        <dbReference type="ChEBI" id="CHEBI:597326"/>
    </cofactor>
</comment>
<reference evidence="6 7" key="1">
    <citation type="journal article" date="2010" name="J. Bacteriol.">
        <title>Genome sequences of Oceanicola granulosus HTCC2516(T) and Oceanicola batsensis HTCC2597(TDelta).</title>
        <authorList>
            <person name="Thrash J.C."/>
            <person name="Cho J.C."/>
            <person name="Vergin K.L."/>
            <person name="Giovannoni S.J."/>
        </authorList>
    </citation>
    <scope>NUCLEOTIDE SEQUENCE [LARGE SCALE GENOMIC DNA]</scope>
    <source>
        <strain evidence="7">ATCC BAA-863 / DSM 15984 / KCTC 12145 / HTCC2597</strain>
    </source>
</reference>
<feature type="domain" description="Alanine racemase N-terminal" evidence="5">
    <location>
        <begin position="31"/>
        <end position="237"/>
    </location>
</feature>
<evidence type="ECO:0000256" key="2">
    <source>
        <dbReference type="HAMAP-Rule" id="MF_02087"/>
    </source>
</evidence>
<accession>A3TW75</accession>
<comment type="similarity">
    <text evidence="2 4">Belongs to the pyridoxal phosphate-binding protein YggS/PROSC family.</text>
</comment>
<dbReference type="NCBIfam" id="TIGR00044">
    <property type="entry name" value="YggS family pyridoxal phosphate-dependent enzyme"/>
    <property type="match status" value="1"/>
</dbReference>
<dbReference type="Proteomes" id="UP000004318">
    <property type="component" value="Unassembled WGS sequence"/>
</dbReference>
<dbReference type="AlphaFoldDB" id="A3TW75"/>
<dbReference type="SUPFAM" id="SSF51419">
    <property type="entry name" value="PLP-binding barrel"/>
    <property type="match status" value="1"/>
</dbReference>
<evidence type="ECO:0000313" key="7">
    <source>
        <dbReference type="Proteomes" id="UP000004318"/>
    </source>
</evidence>
<dbReference type="CDD" id="cd00635">
    <property type="entry name" value="PLPDE_III_YBL036c_like"/>
    <property type="match status" value="1"/>
</dbReference>
<evidence type="ECO:0000256" key="1">
    <source>
        <dbReference type="ARBA" id="ARBA00022898"/>
    </source>
</evidence>
<dbReference type="FunFam" id="3.20.20.10:FF:000018">
    <property type="entry name" value="Pyridoxal phosphate homeostasis protein"/>
    <property type="match status" value="1"/>
</dbReference>
<dbReference type="InterPro" id="IPR001608">
    <property type="entry name" value="Ala_racemase_N"/>
</dbReference>
<comment type="caution">
    <text evidence="6">The sequence shown here is derived from an EMBL/GenBank/DDBJ whole genome shotgun (WGS) entry which is preliminary data.</text>
</comment>
<feature type="modified residue" description="N6-(pyridoxal phosphate)lysine" evidence="2 3">
    <location>
        <position position="54"/>
    </location>
</feature>
<dbReference type="STRING" id="252305.OB2597_11526"/>